<comment type="caution">
    <text evidence="2">The sequence shown here is derived from an EMBL/GenBank/DDBJ whole genome shotgun (WGS) entry which is preliminary data.</text>
</comment>
<reference evidence="2" key="1">
    <citation type="submission" date="2014-01" db="EMBL/GenBank/DDBJ databases">
        <title>The genome of the white-rot fungus Pycnoporus cinnabarinus: a basidiomycete model with a versatile arsenal for lignocellulosic biomass breakdown.</title>
        <authorList>
            <person name="Levasseur A."/>
            <person name="Lomascolo A."/>
            <person name="Ruiz-Duenas F.J."/>
            <person name="Uzan E."/>
            <person name="Piumi F."/>
            <person name="Kues U."/>
            <person name="Ram A.F.J."/>
            <person name="Murat C."/>
            <person name="Haon M."/>
            <person name="Benoit I."/>
            <person name="Arfi Y."/>
            <person name="Chevret D."/>
            <person name="Drula E."/>
            <person name="Kwon M.J."/>
            <person name="Gouret P."/>
            <person name="Lesage-Meessen L."/>
            <person name="Lombard V."/>
            <person name="Mariette J."/>
            <person name="Noirot C."/>
            <person name="Park J."/>
            <person name="Patyshakuliyeva A."/>
            <person name="Wieneger R.A.B."/>
            <person name="Wosten H.A.B."/>
            <person name="Martin F."/>
            <person name="Coutinho P.M."/>
            <person name="de Vries R."/>
            <person name="Martinez A.T."/>
            <person name="Klopp C."/>
            <person name="Pontarotti P."/>
            <person name="Henrissat B."/>
            <person name="Record E."/>
        </authorList>
    </citation>
    <scope>NUCLEOTIDE SEQUENCE [LARGE SCALE GENOMIC DNA]</scope>
    <source>
        <strain evidence="2">BRFM137</strain>
    </source>
</reference>
<keyword evidence="3" id="KW-1185">Reference proteome</keyword>
<sequence>MLEMRIVTMKNTSTDDIQKAAPTVLHTQACHPRGITVVRLPNTYCLVPQTSTKCADLRAASGYTTSEQVDYPPPRMPFLGGGAVPEHSGFTGATPVTGNPFPGPPLNMANIGTPLPPGSMGMPYTMMPPQSISIEDPVIPPPPSAFQRRAGTPYHRAMSPWSSESSDDDDDITPERRERMQPPLAPGQYGPYDRDRRREPRPALRRGNHRRAESSPAFRADRSPIYPPPPGSHGPEVIPPPGVLNATYDAGYGAPPFPQPQVHPIYSQPEPVRQEPPPETFRPRPFSPIRRRHNPLPPPPKNLFTESPYARILEDLRKPINDEEIKARLASQAAVHTVGAIPVPLAQTGPHLHHHHHGTRSSREKKKKGKGLFRSLSARLQSRRSDDEEDLSPAGGITQAFVGGQSTTIYPMVQTMPDGSTALIYNPPVAQVVQPVGTVPVVPVQMAQQVVPPVPPVIPGYVPGAAPAVSPGVVSATSQQYQPGPPPTTARAPSTRSMYQKFMQHPRLRTLLLETGDRDLVLADQDPFWGEGPPGGASTTSGVPSCASATGCAQRASIRDAFVPADELSSGRHLPPAIRPAVSSSL</sequence>
<organism evidence="2 3">
    <name type="scientific">Pycnoporus cinnabarinus</name>
    <name type="common">Cinnabar-red polypore</name>
    <name type="synonym">Trametes cinnabarina</name>
    <dbReference type="NCBI Taxonomy" id="5643"/>
    <lineage>
        <taxon>Eukaryota</taxon>
        <taxon>Fungi</taxon>
        <taxon>Dikarya</taxon>
        <taxon>Basidiomycota</taxon>
        <taxon>Agaricomycotina</taxon>
        <taxon>Agaricomycetes</taxon>
        <taxon>Polyporales</taxon>
        <taxon>Polyporaceae</taxon>
        <taxon>Trametes</taxon>
    </lineage>
</organism>
<feature type="region of interest" description="Disordered" evidence="1">
    <location>
        <begin position="129"/>
        <end position="304"/>
    </location>
</feature>
<protein>
    <submittedName>
        <fullName evidence="2">Uncharacterized protein</fullName>
    </submittedName>
</protein>
<dbReference type="Proteomes" id="UP000029665">
    <property type="component" value="Unassembled WGS sequence"/>
</dbReference>
<feature type="region of interest" description="Disordered" evidence="1">
    <location>
        <begin position="525"/>
        <end position="548"/>
    </location>
</feature>
<dbReference type="InterPro" id="IPR037238">
    <property type="entry name" value="YbiA-like_sf"/>
</dbReference>
<dbReference type="OrthoDB" id="206452at2759"/>
<dbReference type="OMA" id="WTPLRHT"/>
<feature type="compositionally biased region" description="Pro residues" evidence="1">
    <location>
        <begin position="225"/>
        <end position="242"/>
    </location>
</feature>
<evidence type="ECO:0000313" key="2">
    <source>
        <dbReference type="EMBL" id="CDO77215.1"/>
    </source>
</evidence>
<evidence type="ECO:0000256" key="1">
    <source>
        <dbReference type="SAM" id="MobiDB-lite"/>
    </source>
</evidence>
<dbReference type="SUPFAM" id="SSF143990">
    <property type="entry name" value="YbiA-like"/>
    <property type="match status" value="1"/>
</dbReference>
<accession>A0A060SS61</accession>
<dbReference type="Gene3D" id="1.10.357.40">
    <property type="entry name" value="YbiA-like"/>
    <property type="match status" value="1"/>
</dbReference>
<proteinExistence type="predicted"/>
<dbReference type="AlphaFoldDB" id="A0A060SS61"/>
<evidence type="ECO:0000313" key="3">
    <source>
        <dbReference type="Proteomes" id="UP000029665"/>
    </source>
</evidence>
<feature type="compositionally biased region" description="Basic and acidic residues" evidence="1">
    <location>
        <begin position="192"/>
        <end position="202"/>
    </location>
</feature>
<feature type="region of interest" description="Disordered" evidence="1">
    <location>
        <begin position="345"/>
        <end position="399"/>
    </location>
</feature>
<feature type="region of interest" description="Disordered" evidence="1">
    <location>
        <begin position="567"/>
        <end position="586"/>
    </location>
</feature>
<dbReference type="HOGENOM" id="CLU_457814_0_0_1"/>
<dbReference type="STRING" id="5643.A0A060SS61"/>
<name>A0A060SS61_PYCCI</name>
<dbReference type="EMBL" id="CCBP010000446">
    <property type="protein sequence ID" value="CDO77215.1"/>
    <property type="molecule type" value="Genomic_DNA"/>
</dbReference>
<gene>
    <name evidence="2" type="ORF">BN946_scf184747.g28</name>
</gene>
<feature type="compositionally biased region" description="Basic residues" evidence="1">
    <location>
        <begin position="351"/>
        <end position="371"/>
    </location>
</feature>